<dbReference type="PRINTS" id="PR00449">
    <property type="entry name" value="RASTRNSFRMNG"/>
</dbReference>
<accession>A0A103Y979</accession>
<dbReference type="Proteomes" id="UP000243975">
    <property type="component" value="Unassembled WGS sequence"/>
</dbReference>
<dbReference type="GO" id="GO:0003924">
    <property type="term" value="F:GTPase activity"/>
    <property type="evidence" value="ECO:0007669"/>
    <property type="project" value="InterPro"/>
</dbReference>
<dbReference type="SUPFAM" id="SSF52540">
    <property type="entry name" value="P-loop containing nucleoside triphosphate hydrolases"/>
    <property type="match status" value="1"/>
</dbReference>
<dbReference type="Gramene" id="KVI04849">
    <property type="protein sequence ID" value="KVI04849"/>
    <property type="gene ID" value="Ccrd_016850"/>
</dbReference>
<comment type="subcellular location">
    <subcellularLocation>
        <location evidence="8">Endomembrane system</location>
        <topology evidence="8">Lipid-anchor</topology>
        <orientation evidence="8">Cytoplasmic side</orientation>
    </subcellularLocation>
</comment>
<dbReference type="GO" id="GO:0012505">
    <property type="term" value="C:endomembrane system"/>
    <property type="evidence" value="ECO:0007669"/>
    <property type="project" value="UniProtKB-SubCell"/>
</dbReference>
<proteinExistence type="inferred from homology"/>
<evidence type="ECO:0000256" key="8">
    <source>
        <dbReference type="ARBA" id="ARBA00046278"/>
    </source>
</evidence>
<gene>
    <name evidence="9" type="ORF">Ccrd_016850</name>
</gene>
<evidence type="ECO:0000256" key="1">
    <source>
        <dbReference type="ARBA" id="ARBA00006270"/>
    </source>
</evidence>
<dbReference type="AlphaFoldDB" id="A0A103Y979"/>
<keyword evidence="6" id="KW-0449">Lipoprotein</keyword>
<evidence type="ECO:0000256" key="2">
    <source>
        <dbReference type="ARBA" id="ARBA00022481"/>
    </source>
</evidence>
<dbReference type="Pfam" id="PF00071">
    <property type="entry name" value="Ras"/>
    <property type="match status" value="1"/>
</dbReference>
<dbReference type="GO" id="GO:0015031">
    <property type="term" value="P:protein transport"/>
    <property type="evidence" value="ECO:0007669"/>
    <property type="project" value="UniProtKB-KW"/>
</dbReference>
<keyword evidence="5" id="KW-0342">GTP-binding</keyword>
<evidence type="ECO:0000313" key="9">
    <source>
        <dbReference type="EMBL" id="KVI04849.1"/>
    </source>
</evidence>
<dbReference type="InterPro" id="IPR001806">
    <property type="entry name" value="Small_GTPase"/>
</dbReference>
<dbReference type="InterPro" id="IPR027417">
    <property type="entry name" value="P-loop_NTPase"/>
</dbReference>
<protein>
    <submittedName>
        <fullName evidence="9">Small GTPase superfamily</fullName>
    </submittedName>
</protein>
<keyword evidence="10" id="KW-1185">Reference proteome</keyword>
<comment type="caution">
    <text evidence="9">The sequence shown here is derived from an EMBL/GenBank/DDBJ whole genome shotgun (WGS) entry which is preliminary data.</text>
</comment>
<name>A0A103Y979_CYNCS</name>
<evidence type="ECO:0000256" key="7">
    <source>
        <dbReference type="ARBA" id="ARBA00023289"/>
    </source>
</evidence>
<dbReference type="Gene3D" id="3.40.50.300">
    <property type="entry name" value="P-loop containing nucleotide triphosphate hydrolases"/>
    <property type="match status" value="1"/>
</dbReference>
<keyword evidence="4" id="KW-0813">Transport</keyword>
<dbReference type="PROSITE" id="PS51419">
    <property type="entry name" value="RAB"/>
    <property type="match status" value="1"/>
</dbReference>
<evidence type="ECO:0000256" key="4">
    <source>
        <dbReference type="ARBA" id="ARBA00022927"/>
    </source>
</evidence>
<evidence type="ECO:0000256" key="6">
    <source>
        <dbReference type="ARBA" id="ARBA00023288"/>
    </source>
</evidence>
<dbReference type="STRING" id="59895.A0A103Y979"/>
<organism evidence="9 10">
    <name type="scientific">Cynara cardunculus var. scolymus</name>
    <name type="common">Globe artichoke</name>
    <name type="synonym">Cynara scolymus</name>
    <dbReference type="NCBI Taxonomy" id="59895"/>
    <lineage>
        <taxon>Eukaryota</taxon>
        <taxon>Viridiplantae</taxon>
        <taxon>Streptophyta</taxon>
        <taxon>Embryophyta</taxon>
        <taxon>Tracheophyta</taxon>
        <taxon>Spermatophyta</taxon>
        <taxon>Magnoliopsida</taxon>
        <taxon>eudicotyledons</taxon>
        <taxon>Gunneridae</taxon>
        <taxon>Pentapetalae</taxon>
        <taxon>asterids</taxon>
        <taxon>campanulids</taxon>
        <taxon>Asterales</taxon>
        <taxon>Asteraceae</taxon>
        <taxon>Carduoideae</taxon>
        <taxon>Cardueae</taxon>
        <taxon>Carduinae</taxon>
        <taxon>Cynara</taxon>
    </lineage>
</organism>
<keyword evidence="4" id="KW-0653">Protein transport</keyword>
<reference evidence="9 10" key="1">
    <citation type="journal article" date="2016" name="Sci. Rep.">
        <title>The genome sequence of the outbreeding globe artichoke constructed de novo incorporating a phase-aware low-pass sequencing strategy of F1 progeny.</title>
        <authorList>
            <person name="Scaglione D."/>
            <person name="Reyes-Chin-Wo S."/>
            <person name="Acquadro A."/>
            <person name="Froenicke L."/>
            <person name="Portis E."/>
            <person name="Beitel C."/>
            <person name="Tirone M."/>
            <person name="Mauro R."/>
            <person name="Lo Monaco A."/>
            <person name="Mauromicale G."/>
            <person name="Faccioli P."/>
            <person name="Cattivelli L."/>
            <person name="Rieseberg L."/>
            <person name="Michelmore R."/>
            <person name="Lanteri S."/>
        </authorList>
    </citation>
    <scope>NUCLEOTIDE SEQUENCE [LARGE SCALE GENOMIC DNA]</scope>
    <source>
        <strain evidence="9">2C</strain>
    </source>
</reference>
<sequence length="194" mass="21746">MSCTASRVVTSGGGVAARSRTGHTWLGQLHRKLMQLQRQTQKSLAITCDPCWVPESRLPIYPRLQLPNSNQIQTTLSEYASHGPVPYVDKDLLLSGFPQLDSAQDTCGSAGEVSIETKPFKKFGSKLKHTPKNLLPYCPNKYVHKRFSQQYKATIRADFVTKELQIDDNIVTIQIWDTAGQERFQSLGVAFSMM</sequence>
<dbReference type="GO" id="GO:0005774">
    <property type="term" value="C:vacuolar membrane"/>
    <property type="evidence" value="ECO:0007669"/>
    <property type="project" value="TreeGrafter"/>
</dbReference>
<keyword evidence="7" id="KW-0636">Prenylation</keyword>
<dbReference type="PANTHER" id="PTHR47981:SF2">
    <property type="entry name" value="RAS-RELATED PROTEIN RABG3B"/>
    <property type="match status" value="1"/>
</dbReference>
<keyword evidence="3" id="KW-0547">Nucleotide-binding</keyword>
<evidence type="ECO:0000256" key="5">
    <source>
        <dbReference type="ARBA" id="ARBA00023134"/>
    </source>
</evidence>
<comment type="similarity">
    <text evidence="1">Belongs to the small GTPase superfamily. Rab family.</text>
</comment>
<evidence type="ECO:0000313" key="10">
    <source>
        <dbReference type="Proteomes" id="UP000243975"/>
    </source>
</evidence>
<dbReference type="EMBL" id="LEKV01001905">
    <property type="protein sequence ID" value="KVI04849.1"/>
    <property type="molecule type" value="Genomic_DNA"/>
</dbReference>
<evidence type="ECO:0000256" key="3">
    <source>
        <dbReference type="ARBA" id="ARBA00022741"/>
    </source>
</evidence>
<keyword evidence="2" id="KW-0488">Methylation</keyword>
<dbReference type="PANTHER" id="PTHR47981">
    <property type="entry name" value="RAB FAMILY"/>
    <property type="match status" value="1"/>
</dbReference>
<dbReference type="GO" id="GO:0005525">
    <property type="term" value="F:GTP binding"/>
    <property type="evidence" value="ECO:0007669"/>
    <property type="project" value="UniProtKB-KW"/>
</dbReference>